<comment type="caution">
    <text evidence="3">The sequence shown here is derived from an EMBL/GenBank/DDBJ whole genome shotgun (WGS) entry which is preliminary data.</text>
</comment>
<evidence type="ECO:0000313" key="3">
    <source>
        <dbReference type="EMBL" id="MBU9763425.1"/>
    </source>
</evidence>
<dbReference type="PANTHER" id="PTHR43201:SF32">
    <property type="entry name" value="2-SUCCINYLBENZOATE--COA LIGASE, CHLOROPLASTIC_PEROXISOMAL"/>
    <property type="match status" value="1"/>
</dbReference>
<dbReference type="Proteomes" id="UP000812982">
    <property type="component" value="Unassembled WGS sequence"/>
</dbReference>
<name>A0ABS6KIL0_9MYCO</name>
<dbReference type="InterPro" id="IPR042099">
    <property type="entry name" value="ANL_N_sf"/>
</dbReference>
<dbReference type="Pfam" id="PF13193">
    <property type="entry name" value="AMP-binding_C"/>
    <property type="match status" value="1"/>
</dbReference>
<protein>
    <submittedName>
        <fullName evidence="3">Acyl--CoA ligase</fullName>
    </submittedName>
</protein>
<keyword evidence="3" id="KW-0436">Ligase</keyword>
<sequence>MGDYVDLSGAQPIPADLRKGYVEHQWWNGELLRDGVESHALRDPTRRALSDQASSWTYQQTAQAISRVIAVLRRRGVGHGSAALVVAPLSAAAVIAYHAIIRSGGVAVMLDRRAGRSEVAHAIATAGVGLIVSTGELLTQLESELGDVPRASFDELLAGDRSCTDWVEPDPDRPSVVLFTSGTTSRPKAVVHSLNTVRAAARNLAEAVAVTDRDVAFLSSPLASVTGIVQIHLTLDRGATLLLEERFDRAGSLRRICDESATLIGGAPVILEELLSEADAQGISELPLRSVLVGGSVIPRALLDVAAERYGITPVRIYGSSEAPCAVLTLPSDTGPDRVRDDGACAPGTELRVDGPGELLVRGPVRFLGYLDEQHNEGAFAGDGWFRTGDLGRVEHGRLTVAGRLTETASRKGLKVSLAEIDERVAALPGIREAAAFALPDTETGERVAVAVIADVPDAMSLELITTPLVDAGLAKWKLPEQIVLWEGPLPRTESGKVQRRVIAERHARCANLYADRVRWQ</sequence>
<proteinExistence type="predicted"/>
<dbReference type="InterPro" id="IPR045851">
    <property type="entry name" value="AMP-bd_C_sf"/>
</dbReference>
<gene>
    <name evidence="3" type="ORF">FR943_06160</name>
</gene>
<feature type="domain" description="AMP-binding enzyme C-terminal" evidence="2">
    <location>
        <begin position="420"/>
        <end position="497"/>
    </location>
</feature>
<evidence type="ECO:0000259" key="2">
    <source>
        <dbReference type="Pfam" id="PF13193"/>
    </source>
</evidence>
<reference evidence="3 4" key="1">
    <citation type="journal article" date="2021" name="Sci. Rep.">
        <title>Phenotypic and genomic hallmarks of a novel, potentially pathogenic rapidly growing Mycobacterium species related to the Mycobacterium fortuitum complex.</title>
        <authorList>
            <person name="Gharbi R."/>
            <person name="Khanna V."/>
            <person name="Frigui W."/>
            <person name="Mhenni B."/>
            <person name="Brosch R."/>
            <person name="Mardassi H."/>
        </authorList>
    </citation>
    <scope>NUCLEOTIDE SEQUENCE [LARGE SCALE GENOMIC DNA]</scope>
    <source>
        <strain evidence="3 4">TNTM28</strain>
    </source>
</reference>
<dbReference type="EMBL" id="VOMB01000009">
    <property type="protein sequence ID" value="MBU9763425.1"/>
    <property type="molecule type" value="Genomic_DNA"/>
</dbReference>
<organism evidence="3 4">
    <name type="scientific">[Mycobacterium] fortunisiensis</name>
    <dbReference type="NCBI Taxonomy" id="2600579"/>
    <lineage>
        <taxon>Bacteria</taxon>
        <taxon>Bacillati</taxon>
        <taxon>Actinomycetota</taxon>
        <taxon>Actinomycetes</taxon>
        <taxon>Mycobacteriales</taxon>
        <taxon>Mycobacteriaceae</taxon>
        <taxon>Mycolicibacterium</taxon>
    </lineage>
</organism>
<dbReference type="SUPFAM" id="SSF56801">
    <property type="entry name" value="Acetyl-CoA synthetase-like"/>
    <property type="match status" value="1"/>
</dbReference>
<dbReference type="InterPro" id="IPR020845">
    <property type="entry name" value="AMP-binding_CS"/>
</dbReference>
<keyword evidence="4" id="KW-1185">Reference proteome</keyword>
<dbReference type="InterPro" id="IPR025110">
    <property type="entry name" value="AMP-bd_C"/>
</dbReference>
<dbReference type="Gene3D" id="3.40.50.12780">
    <property type="entry name" value="N-terminal domain of ligase-like"/>
    <property type="match status" value="1"/>
</dbReference>
<dbReference type="GO" id="GO:0016874">
    <property type="term" value="F:ligase activity"/>
    <property type="evidence" value="ECO:0007669"/>
    <property type="project" value="UniProtKB-KW"/>
</dbReference>
<dbReference type="PROSITE" id="PS00455">
    <property type="entry name" value="AMP_BINDING"/>
    <property type="match status" value="1"/>
</dbReference>
<evidence type="ECO:0000313" key="4">
    <source>
        <dbReference type="Proteomes" id="UP000812982"/>
    </source>
</evidence>
<dbReference type="PANTHER" id="PTHR43201">
    <property type="entry name" value="ACYL-COA SYNTHETASE"/>
    <property type="match status" value="1"/>
</dbReference>
<feature type="domain" description="AMP-dependent synthetase/ligase" evidence="1">
    <location>
        <begin position="37"/>
        <end position="371"/>
    </location>
</feature>
<dbReference type="Pfam" id="PF00501">
    <property type="entry name" value="AMP-binding"/>
    <property type="match status" value="1"/>
</dbReference>
<evidence type="ECO:0000259" key="1">
    <source>
        <dbReference type="Pfam" id="PF00501"/>
    </source>
</evidence>
<dbReference type="InterPro" id="IPR000873">
    <property type="entry name" value="AMP-dep_synth/lig_dom"/>
</dbReference>
<dbReference type="Gene3D" id="3.30.300.30">
    <property type="match status" value="1"/>
</dbReference>
<accession>A0ABS6KIL0</accession>